<feature type="compositionally biased region" description="Basic and acidic residues" evidence="1">
    <location>
        <begin position="309"/>
        <end position="320"/>
    </location>
</feature>
<feature type="region of interest" description="Disordered" evidence="1">
    <location>
        <begin position="1"/>
        <end position="51"/>
    </location>
</feature>
<evidence type="ECO:0000313" key="2">
    <source>
        <dbReference type="EMBL" id="GEW39272.1"/>
    </source>
</evidence>
<feature type="compositionally biased region" description="Basic and acidic residues" evidence="1">
    <location>
        <begin position="32"/>
        <end position="42"/>
    </location>
</feature>
<accession>A0A699GV55</accession>
<sequence>MDDVVNDDDQPQDDSAPRKDNFTSFKQPPRPETPDLERNQDKDVDEGPEQTWLTDLAITKKPPLTFDDPLSTPIYFSASFIELEYNIDQCYLALTNQLDREKPKGKRCPYDLSKPLPLKGCPGHLTIPVDRYFNNDLEFFKIGNTERKYTTLITKTKAARYELVDKKFGYGYLEEIVVRRVDHKLYTFKECDFKNLHLNDIKDMLILHVQNMISNLEGHAIVELAVALRMFTRSQVIKRRVEDVQLAVKNYQKKLNITKPQKDFDGISYKEPYTSTCDPKGAELQIGVQLRHAKTKIDSQRSESVTNHGELDQQPKIEKTNHAKLEMIGWCKESRD</sequence>
<dbReference type="EMBL" id="BKCJ010056514">
    <property type="protein sequence ID" value="GEW39272.1"/>
    <property type="molecule type" value="Genomic_DNA"/>
</dbReference>
<proteinExistence type="predicted"/>
<reference evidence="2" key="1">
    <citation type="journal article" date="2019" name="Sci. Rep.">
        <title>Draft genome of Tanacetum cinerariifolium, the natural source of mosquito coil.</title>
        <authorList>
            <person name="Yamashiro T."/>
            <person name="Shiraishi A."/>
            <person name="Satake H."/>
            <person name="Nakayama K."/>
        </authorList>
    </citation>
    <scope>NUCLEOTIDE SEQUENCE</scope>
</reference>
<evidence type="ECO:0000256" key="1">
    <source>
        <dbReference type="SAM" id="MobiDB-lite"/>
    </source>
</evidence>
<name>A0A699GV55_TANCI</name>
<comment type="caution">
    <text evidence="2">The sequence shown here is derived from an EMBL/GenBank/DDBJ whole genome shotgun (WGS) entry which is preliminary data.</text>
</comment>
<protein>
    <submittedName>
        <fullName evidence="2">Uncharacterized protein</fullName>
    </submittedName>
</protein>
<feature type="compositionally biased region" description="Acidic residues" evidence="1">
    <location>
        <begin position="1"/>
        <end position="12"/>
    </location>
</feature>
<feature type="region of interest" description="Disordered" evidence="1">
    <location>
        <begin position="297"/>
        <end position="320"/>
    </location>
</feature>
<dbReference type="AlphaFoldDB" id="A0A699GV55"/>
<gene>
    <name evidence="2" type="ORF">Tci_211248</name>
</gene>
<organism evidence="2">
    <name type="scientific">Tanacetum cinerariifolium</name>
    <name type="common">Dalmatian daisy</name>
    <name type="synonym">Chrysanthemum cinerariifolium</name>
    <dbReference type="NCBI Taxonomy" id="118510"/>
    <lineage>
        <taxon>Eukaryota</taxon>
        <taxon>Viridiplantae</taxon>
        <taxon>Streptophyta</taxon>
        <taxon>Embryophyta</taxon>
        <taxon>Tracheophyta</taxon>
        <taxon>Spermatophyta</taxon>
        <taxon>Magnoliopsida</taxon>
        <taxon>eudicotyledons</taxon>
        <taxon>Gunneridae</taxon>
        <taxon>Pentapetalae</taxon>
        <taxon>asterids</taxon>
        <taxon>campanulids</taxon>
        <taxon>Asterales</taxon>
        <taxon>Asteraceae</taxon>
        <taxon>Asteroideae</taxon>
        <taxon>Anthemideae</taxon>
        <taxon>Anthemidinae</taxon>
        <taxon>Tanacetum</taxon>
    </lineage>
</organism>